<dbReference type="EMBL" id="AMQN01012184">
    <property type="status" value="NOT_ANNOTATED_CDS"/>
    <property type="molecule type" value="Genomic_DNA"/>
</dbReference>
<name>R7TLI8_CAPTE</name>
<evidence type="ECO:0000313" key="4">
    <source>
        <dbReference type="Proteomes" id="UP000014760"/>
    </source>
</evidence>
<sequence>MWLKLRTIILASVYASTCYCEWVPNTCEAWQKDGNTISGAYEIRPNGEDVFTVYCDMGHTPARVHVHHNLTDPLTMTPFQMYAVGFNNRLWEAIEPYVKYLFIHVCISSETKKFEELGFQFIHDGDVQTNFKDCENDCICDQNQYKFVKELSSIHPGDVIISRSEIVAMVTPMVVVTVQGCG</sequence>
<dbReference type="EnsemblMetazoa" id="CapteT209364">
    <property type="protein sequence ID" value="CapteP209364"/>
    <property type="gene ID" value="CapteG209364"/>
</dbReference>
<dbReference type="Proteomes" id="UP000014760">
    <property type="component" value="Unassembled WGS sequence"/>
</dbReference>
<gene>
    <name evidence="2" type="ORF">CAPTEDRAFT_209364</name>
</gene>
<organism evidence="2">
    <name type="scientific">Capitella teleta</name>
    <name type="common">Polychaete worm</name>
    <dbReference type="NCBI Taxonomy" id="283909"/>
    <lineage>
        <taxon>Eukaryota</taxon>
        <taxon>Metazoa</taxon>
        <taxon>Spiralia</taxon>
        <taxon>Lophotrochozoa</taxon>
        <taxon>Annelida</taxon>
        <taxon>Polychaeta</taxon>
        <taxon>Sedentaria</taxon>
        <taxon>Scolecida</taxon>
        <taxon>Capitellidae</taxon>
        <taxon>Capitella</taxon>
    </lineage>
</organism>
<keyword evidence="1" id="KW-0732">Signal</keyword>
<dbReference type="EMBL" id="KB309354">
    <property type="protein sequence ID" value="ELT94703.1"/>
    <property type="molecule type" value="Genomic_DNA"/>
</dbReference>
<keyword evidence="4" id="KW-1185">Reference proteome</keyword>
<reference evidence="2 4" key="2">
    <citation type="journal article" date="2013" name="Nature">
        <title>Insights into bilaterian evolution from three spiralian genomes.</title>
        <authorList>
            <person name="Simakov O."/>
            <person name="Marletaz F."/>
            <person name="Cho S.J."/>
            <person name="Edsinger-Gonzales E."/>
            <person name="Havlak P."/>
            <person name="Hellsten U."/>
            <person name="Kuo D.H."/>
            <person name="Larsson T."/>
            <person name="Lv J."/>
            <person name="Arendt D."/>
            <person name="Savage R."/>
            <person name="Osoegawa K."/>
            <person name="de Jong P."/>
            <person name="Grimwood J."/>
            <person name="Chapman J.A."/>
            <person name="Shapiro H."/>
            <person name="Aerts A."/>
            <person name="Otillar R.P."/>
            <person name="Terry A.Y."/>
            <person name="Boore J.L."/>
            <person name="Grigoriev I.V."/>
            <person name="Lindberg D.R."/>
            <person name="Seaver E.C."/>
            <person name="Weisblat D.A."/>
            <person name="Putnam N.H."/>
            <person name="Rokhsar D.S."/>
        </authorList>
    </citation>
    <scope>NUCLEOTIDE SEQUENCE</scope>
    <source>
        <strain evidence="2 4">I ESC-2004</strain>
    </source>
</reference>
<reference evidence="3" key="3">
    <citation type="submission" date="2015-06" db="UniProtKB">
        <authorList>
            <consortium name="EnsemblMetazoa"/>
        </authorList>
    </citation>
    <scope>IDENTIFICATION</scope>
</reference>
<protein>
    <recommendedName>
        <fullName evidence="5">ZP domain-containing protein</fullName>
    </recommendedName>
</protein>
<dbReference type="InterPro" id="IPR014716">
    <property type="entry name" value="Fibrinogen_a/b/g_C_1"/>
</dbReference>
<dbReference type="HOGENOM" id="CLU_1483353_0_0_1"/>
<evidence type="ECO:0008006" key="5">
    <source>
        <dbReference type="Google" id="ProtNLM"/>
    </source>
</evidence>
<feature type="signal peptide" evidence="1">
    <location>
        <begin position="1"/>
        <end position="20"/>
    </location>
</feature>
<proteinExistence type="predicted"/>
<reference evidence="4" key="1">
    <citation type="submission" date="2012-12" db="EMBL/GenBank/DDBJ databases">
        <authorList>
            <person name="Hellsten U."/>
            <person name="Grimwood J."/>
            <person name="Chapman J.A."/>
            <person name="Shapiro H."/>
            <person name="Aerts A."/>
            <person name="Otillar R.P."/>
            <person name="Terry A.Y."/>
            <person name="Boore J.L."/>
            <person name="Simakov O."/>
            <person name="Marletaz F."/>
            <person name="Cho S.-J."/>
            <person name="Edsinger-Gonzales E."/>
            <person name="Havlak P."/>
            <person name="Kuo D.-H."/>
            <person name="Larsson T."/>
            <person name="Lv J."/>
            <person name="Arendt D."/>
            <person name="Savage R."/>
            <person name="Osoegawa K."/>
            <person name="de Jong P."/>
            <person name="Lindberg D.R."/>
            <person name="Seaver E.C."/>
            <person name="Weisblat D.A."/>
            <person name="Putnam N.H."/>
            <person name="Grigoriev I.V."/>
            <person name="Rokhsar D.S."/>
        </authorList>
    </citation>
    <scope>NUCLEOTIDE SEQUENCE</scope>
    <source>
        <strain evidence="4">I ESC-2004</strain>
    </source>
</reference>
<dbReference type="AlphaFoldDB" id="R7TLI8"/>
<feature type="chain" id="PRO_5008787146" description="ZP domain-containing protein" evidence="1">
    <location>
        <begin position="21"/>
        <end position="182"/>
    </location>
</feature>
<dbReference type="InterPro" id="IPR036056">
    <property type="entry name" value="Fibrinogen-like_C"/>
</dbReference>
<evidence type="ECO:0000313" key="2">
    <source>
        <dbReference type="EMBL" id="ELT94703.1"/>
    </source>
</evidence>
<accession>R7TLI8</accession>
<dbReference type="Gene3D" id="3.90.215.10">
    <property type="entry name" value="Gamma Fibrinogen, chain A, domain 1"/>
    <property type="match status" value="1"/>
</dbReference>
<dbReference type="SUPFAM" id="SSF56496">
    <property type="entry name" value="Fibrinogen C-terminal domain-like"/>
    <property type="match status" value="1"/>
</dbReference>
<evidence type="ECO:0000313" key="3">
    <source>
        <dbReference type="EnsemblMetazoa" id="CapteP209364"/>
    </source>
</evidence>
<evidence type="ECO:0000256" key="1">
    <source>
        <dbReference type="SAM" id="SignalP"/>
    </source>
</evidence>